<evidence type="ECO:0000256" key="2">
    <source>
        <dbReference type="ARBA" id="ARBA00023242"/>
    </source>
</evidence>
<dbReference type="SMART" id="SM00674">
    <property type="entry name" value="CENPB"/>
    <property type="match status" value="1"/>
</dbReference>
<proteinExistence type="predicted"/>
<keyword evidence="1" id="KW-0238">DNA-binding</keyword>
<feature type="region of interest" description="Disordered" evidence="3">
    <location>
        <begin position="464"/>
        <end position="551"/>
    </location>
</feature>
<feature type="compositionally biased region" description="Low complexity" evidence="3">
    <location>
        <begin position="341"/>
        <end position="360"/>
    </location>
</feature>
<dbReference type="GO" id="GO:0005634">
    <property type="term" value="C:nucleus"/>
    <property type="evidence" value="ECO:0007669"/>
    <property type="project" value="TreeGrafter"/>
</dbReference>
<evidence type="ECO:0000256" key="1">
    <source>
        <dbReference type="ARBA" id="ARBA00023125"/>
    </source>
</evidence>
<organism evidence="5 6">
    <name type="scientific">Tolypocladium paradoxum</name>
    <dbReference type="NCBI Taxonomy" id="94208"/>
    <lineage>
        <taxon>Eukaryota</taxon>
        <taxon>Fungi</taxon>
        <taxon>Dikarya</taxon>
        <taxon>Ascomycota</taxon>
        <taxon>Pezizomycotina</taxon>
        <taxon>Sordariomycetes</taxon>
        <taxon>Hypocreomycetidae</taxon>
        <taxon>Hypocreales</taxon>
        <taxon>Ophiocordycipitaceae</taxon>
        <taxon>Tolypocladium</taxon>
    </lineage>
</organism>
<dbReference type="OrthoDB" id="9909311at2759"/>
<evidence type="ECO:0000313" key="6">
    <source>
        <dbReference type="Proteomes" id="UP000237481"/>
    </source>
</evidence>
<dbReference type="Pfam" id="PF04218">
    <property type="entry name" value="CENP-B_N"/>
    <property type="match status" value="1"/>
</dbReference>
<dbReference type="InterPro" id="IPR006600">
    <property type="entry name" value="HTH_CenpB_DNA-bd_dom"/>
</dbReference>
<protein>
    <recommendedName>
        <fullName evidence="4">HTH CENPB-type domain-containing protein</fullName>
    </recommendedName>
</protein>
<feature type="compositionally biased region" description="Polar residues" evidence="3">
    <location>
        <begin position="107"/>
        <end position="127"/>
    </location>
</feature>
<dbReference type="Gene3D" id="1.10.10.60">
    <property type="entry name" value="Homeodomain-like"/>
    <property type="match status" value="2"/>
</dbReference>
<feature type="domain" description="HTH CENPB-type" evidence="4">
    <location>
        <begin position="241"/>
        <end position="315"/>
    </location>
</feature>
<feature type="compositionally biased region" description="Polar residues" evidence="3">
    <location>
        <begin position="161"/>
        <end position="179"/>
    </location>
</feature>
<dbReference type="STRING" id="94208.A0A2S4KTG3"/>
<dbReference type="EMBL" id="PKSG01000682">
    <property type="protein sequence ID" value="POR33483.1"/>
    <property type="molecule type" value="Genomic_DNA"/>
</dbReference>
<name>A0A2S4KTG3_9HYPO</name>
<feature type="region of interest" description="Disordered" evidence="3">
    <location>
        <begin position="340"/>
        <end position="365"/>
    </location>
</feature>
<dbReference type="AlphaFoldDB" id="A0A2S4KTG3"/>
<dbReference type="PANTHER" id="PTHR19303">
    <property type="entry name" value="TRANSPOSON"/>
    <property type="match status" value="1"/>
</dbReference>
<dbReference type="InterPro" id="IPR009057">
    <property type="entry name" value="Homeodomain-like_sf"/>
</dbReference>
<evidence type="ECO:0000313" key="5">
    <source>
        <dbReference type="EMBL" id="POR33483.1"/>
    </source>
</evidence>
<evidence type="ECO:0000256" key="3">
    <source>
        <dbReference type="SAM" id="MobiDB-lite"/>
    </source>
</evidence>
<feature type="compositionally biased region" description="Low complexity" evidence="3">
    <location>
        <begin position="150"/>
        <end position="160"/>
    </location>
</feature>
<feature type="compositionally biased region" description="Low complexity" evidence="3">
    <location>
        <begin position="479"/>
        <end position="491"/>
    </location>
</feature>
<comment type="caution">
    <text evidence="5">The sequence shown here is derived from an EMBL/GenBank/DDBJ whole genome shotgun (WGS) entry which is preliminary data.</text>
</comment>
<feature type="compositionally biased region" description="Pro residues" evidence="3">
    <location>
        <begin position="140"/>
        <end position="149"/>
    </location>
</feature>
<dbReference type="Pfam" id="PF03221">
    <property type="entry name" value="HTH_Tnp_Tc5"/>
    <property type="match status" value="1"/>
</dbReference>
<evidence type="ECO:0000259" key="4">
    <source>
        <dbReference type="PROSITE" id="PS51253"/>
    </source>
</evidence>
<keyword evidence="6" id="KW-1185">Reference proteome</keyword>
<dbReference type="InterPro" id="IPR007889">
    <property type="entry name" value="HTH_Psq"/>
</dbReference>
<dbReference type="PROSITE" id="PS51253">
    <property type="entry name" value="HTH_CENPB"/>
    <property type="match status" value="1"/>
</dbReference>
<keyword evidence="2" id="KW-0539">Nucleus</keyword>
<feature type="region of interest" description="Disordered" evidence="3">
    <location>
        <begin position="56"/>
        <end position="190"/>
    </location>
</feature>
<feature type="region of interest" description="Disordered" evidence="3">
    <location>
        <begin position="588"/>
        <end position="621"/>
    </location>
</feature>
<feature type="compositionally biased region" description="Low complexity" evidence="3">
    <location>
        <begin position="511"/>
        <end position="526"/>
    </location>
</feature>
<dbReference type="PANTHER" id="PTHR19303:SF70">
    <property type="entry name" value="HTH CENPB-TYPE DOMAIN-CONTAINING PROTEIN"/>
    <property type="match status" value="1"/>
</dbReference>
<dbReference type="SUPFAM" id="SSF46689">
    <property type="entry name" value="Homeodomain-like"/>
    <property type="match status" value="2"/>
</dbReference>
<sequence>MNTGIDGSAAMEQDATMAQSHGYGNDGWVSISPYSQSPYDNSPMNEFASFGQFIPHGPPSESINRMPPPHPGIQPLPNQPQQQHHHLPHHQLIQPAPPPMGHHQLPMLNTTWPSQLTNPTPTSSAGSYSAPPLSITPASSGPPPTPVPPSSTVLPPASSAKGTRSSQTVESSKQPSQPEKTPRKTLSAEQKRAMCQYHDENPGTRQADIGAKFGVERSTVSKVLRHRDQYLKREQEAAEFAYKRAKIGKHPDFDRTLSNYIRRQQQRGFDVKDEEIMEQAKLFAHAGGNQEGLLGTLTGSWLQKFKQKHGLVSGRLTRRASETNIPDSARMSTALAALNKGTTPTGISPTSPTQPLSPLSGSRSDEDLHKETLEFEFTYRAHGSQSNTSLASDARDNGASSFSAGTISPAASFNFSPDPNVGAFVVDQTMHVGDAPDFQHREKRSNTFPSIDVNFANREPSATETITAPMTPRHPPPVTSASSSAVQSPATEPRVAPFAINTSLTSPPPLRRTSSNSSITGRSSGTPATGSAVSGAPADSAPVSPTQEEARQAANTLLSYIQRMSQNGQFDQSDYLAVVQLTKKLQIHQHQSSRPSIGGLSRIPEGDHEMPASTEAAMEVR</sequence>
<dbReference type="Proteomes" id="UP000237481">
    <property type="component" value="Unassembled WGS sequence"/>
</dbReference>
<feature type="compositionally biased region" description="Pro residues" evidence="3">
    <location>
        <begin position="66"/>
        <end position="78"/>
    </location>
</feature>
<dbReference type="GO" id="GO:0003677">
    <property type="term" value="F:DNA binding"/>
    <property type="evidence" value="ECO:0007669"/>
    <property type="project" value="UniProtKB-KW"/>
</dbReference>
<gene>
    <name evidence="5" type="ORF">TPAR_06320</name>
</gene>
<reference evidence="5 6" key="1">
    <citation type="submission" date="2018-01" db="EMBL/GenBank/DDBJ databases">
        <title>Harnessing the power of phylogenomics to disentangle the directionality and signatures of interkingdom host jumping in the parasitic fungal genus Tolypocladium.</title>
        <authorList>
            <person name="Quandt C.A."/>
            <person name="Patterson W."/>
            <person name="Spatafora J.W."/>
        </authorList>
    </citation>
    <scope>NUCLEOTIDE SEQUENCE [LARGE SCALE GENOMIC DNA]</scope>
    <source>
        <strain evidence="5 6">NRBC 100945</strain>
    </source>
</reference>
<accession>A0A2S4KTG3</accession>
<dbReference type="InterPro" id="IPR050863">
    <property type="entry name" value="CenT-Element_Derived"/>
</dbReference>